<gene>
    <name evidence="3" type="ordered locus">Lcho_4095</name>
</gene>
<dbReference type="PANTHER" id="PTHR10098:SF108">
    <property type="entry name" value="TETRATRICOPEPTIDE REPEAT PROTEIN 28"/>
    <property type="match status" value="1"/>
</dbReference>
<evidence type="ECO:0000313" key="3">
    <source>
        <dbReference type="EMBL" id="ACB36347.1"/>
    </source>
</evidence>
<proteinExistence type="predicted"/>
<feature type="domain" description="CHAT" evidence="2">
    <location>
        <begin position="433"/>
        <end position="720"/>
    </location>
</feature>
<evidence type="ECO:0000313" key="4">
    <source>
        <dbReference type="Proteomes" id="UP000001693"/>
    </source>
</evidence>
<dbReference type="Gene3D" id="1.25.40.10">
    <property type="entry name" value="Tetratricopeptide repeat domain"/>
    <property type="match status" value="2"/>
</dbReference>
<dbReference type="SUPFAM" id="SSF48452">
    <property type="entry name" value="TPR-like"/>
    <property type="match status" value="1"/>
</dbReference>
<sequence precursor="true">MPSAPYLRLLLVAACLCAAPGWLRAADDDNLAAQAQARRQDAESLLQLSAEGRALYARDTIRLDGYGYCGQALALADRGELRQSIRAASKALYLGQEGSDDDLQAHAQRDLAIAYGYAGVLDLAERHAREALALPVRDASQVHAPAHKVLGDVAARRGRPDEAQAAYRHALDLASPRYRPFVQLSMANAQTAGGQADAALQTLQALPPAARAPLGPYYERSLAQALLATGQVDAALQQWRQVIDAGGAGRSGDRADRADLADLDYHRLWAWEGSARAELTRGRPAEALAAYQQALRLADPLRARFRSEEFKSGLFSDLQGVFDAALNLAVQQGDWAGAWRISEASRARALLDAVRQHADDRLARPVSLDDLQGRLAPDEAVLEFHVLPQQTLVWLIRRDGLVGLALPLPQAALQDGVEKLRASIIARRPDTLALAQALHRQLLGPLDLSGVTRLQVVPHGALHYLPFQVLHDGRGYLVERLALASWPSAALGAQLGARRAGVAGGLALQAFGNPSTDRNVPLPGAEREVQEIRPLFAQGRTFLQQQASRAQLLALLGGPGAAGATATTAAAATPGVSASVLHVAAHAEVDEVDPMYSRILLASSPLDDGLLEAREIYRLDLSRTPLVTLSACESALGRIARGDEILGFTRSFLSAGASTVIASLWPVADDATRQLMTRFYRDATQGSDAMQALRNAQLEVMRSRGLAHPFFWAPFNVIGDGALRLGAAP</sequence>
<dbReference type="KEGG" id="lch:Lcho_4095"/>
<dbReference type="STRING" id="395495.Lcho_4095"/>
<dbReference type="EMBL" id="CP001013">
    <property type="protein sequence ID" value="ACB36347.1"/>
    <property type="molecule type" value="Genomic_DNA"/>
</dbReference>
<dbReference type="InterPro" id="IPR024983">
    <property type="entry name" value="CHAT_dom"/>
</dbReference>
<accession>B1XXM8</accession>
<dbReference type="PANTHER" id="PTHR10098">
    <property type="entry name" value="RAPSYN-RELATED"/>
    <property type="match status" value="1"/>
</dbReference>
<dbReference type="RefSeq" id="WP_012349090.1">
    <property type="nucleotide sequence ID" value="NC_010524.1"/>
</dbReference>
<keyword evidence="1" id="KW-0732">Signal</keyword>
<organism evidence="3 4">
    <name type="scientific">Leptothrix cholodnii (strain ATCC 51168 / LMG 8142 / SP-6)</name>
    <name type="common">Leptothrix discophora (strain SP-6)</name>
    <dbReference type="NCBI Taxonomy" id="395495"/>
    <lineage>
        <taxon>Bacteria</taxon>
        <taxon>Pseudomonadati</taxon>
        <taxon>Pseudomonadota</taxon>
        <taxon>Betaproteobacteria</taxon>
        <taxon>Burkholderiales</taxon>
        <taxon>Sphaerotilaceae</taxon>
        <taxon>Leptothrix</taxon>
    </lineage>
</organism>
<evidence type="ECO:0000259" key="2">
    <source>
        <dbReference type="Pfam" id="PF12770"/>
    </source>
</evidence>
<feature type="chain" id="PRO_5002772613" evidence="1">
    <location>
        <begin position="26"/>
        <end position="729"/>
    </location>
</feature>
<dbReference type="AlphaFoldDB" id="B1XXM8"/>
<reference evidence="3 4" key="1">
    <citation type="submission" date="2008-03" db="EMBL/GenBank/DDBJ databases">
        <title>Complete sequence of Leptothrix cholodnii SP-6.</title>
        <authorList>
            <consortium name="US DOE Joint Genome Institute"/>
            <person name="Copeland A."/>
            <person name="Lucas S."/>
            <person name="Lapidus A."/>
            <person name="Glavina del Rio T."/>
            <person name="Dalin E."/>
            <person name="Tice H."/>
            <person name="Bruce D."/>
            <person name="Goodwin L."/>
            <person name="Pitluck S."/>
            <person name="Chertkov O."/>
            <person name="Brettin T."/>
            <person name="Detter J.C."/>
            <person name="Han C."/>
            <person name="Kuske C.R."/>
            <person name="Schmutz J."/>
            <person name="Larimer F."/>
            <person name="Land M."/>
            <person name="Hauser L."/>
            <person name="Kyrpides N."/>
            <person name="Lykidis A."/>
            <person name="Emerson D."/>
            <person name="Richardson P."/>
        </authorList>
    </citation>
    <scope>NUCLEOTIDE SEQUENCE [LARGE SCALE GENOMIC DNA]</scope>
    <source>
        <strain evidence="4">ATCC 51168 / LMG 8142 / SP-6</strain>
    </source>
</reference>
<dbReference type="SMART" id="SM00028">
    <property type="entry name" value="TPR"/>
    <property type="match status" value="5"/>
</dbReference>
<name>B1XXM8_LEPCP</name>
<dbReference type="Proteomes" id="UP000001693">
    <property type="component" value="Chromosome"/>
</dbReference>
<protein>
    <submittedName>
        <fullName evidence="3">Tetratricopeptide TPR_2 repeat protein</fullName>
    </submittedName>
</protein>
<dbReference type="HOGENOM" id="CLU_002404_2_1_4"/>
<keyword evidence="4" id="KW-1185">Reference proteome</keyword>
<dbReference type="InterPro" id="IPR011990">
    <property type="entry name" value="TPR-like_helical_dom_sf"/>
</dbReference>
<dbReference type="Pfam" id="PF12770">
    <property type="entry name" value="CHAT"/>
    <property type="match status" value="1"/>
</dbReference>
<dbReference type="InterPro" id="IPR019734">
    <property type="entry name" value="TPR_rpt"/>
</dbReference>
<evidence type="ECO:0000256" key="1">
    <source>
        <dbReference type="SAM" id="SignalP"/>
    </source>
</evidence>
<feature type="signal peptide" evidence="1">
    <location>
        <begin position="1"/>
        <end position="25"/>
    </location>
</feature>
<dbReference type="eggNOG" id="COG4995">
    <property type="taxonomic scope" value="Bacteria"/>
</dbReference>
<dbReference type="eggNOG" id="COG0457">
    <property type="taxonomic scope" value="Bacteria"/>
</dbReference>